<keyword evidence="3" id="KW-0479">Metal-binding</keyword>
<dbReference type="PROSITE" id="PS00149">
    <property type="entry name" value="SULFATASE_2"/>
    <property type="match status" value="1"/>
</dbReference>
<evidence type="ECO:0000313" key="9">
    <source>
        <dbReference type="Proteomes" id="UP000085678"/>
    </source>
</evidence>
<feature type="signal peptide" evidence="7">
    <location>
        <begin position="1"/>
        <end position="18"/>
    </location>
</feature>
<dbReference type="SUPFAM" id="SSF53649">
    <property type="entry name" value="Alkaline phosphatase-like"/>
    <property type="match status" value="1"/>
</dbReference>
<dbReference type="Gene3D" id="3.40.720.10">
    <property type="entry name" value="Alkaline Phosphatase, subunit A"/>
    <property type="match status" value="1"/>
</dbReference>
<evidence type="ECO:0000259" key="8">
    <source>
        <dbReference type="Pfam" id="PF00884"/>
    </source>
</evidence>
<dbReference type="InterPro" id="IPR047115">
    <property type="entry name" value="ARSB"/>
</dbReference>
<keyword evidence="7" id="KW-0732">Signal</keyword>
<evidence type="ECO:0000256" key="3">
    <source>
        <dbReference type="ARBA" id="ARBA00022723"/>
    </source>
</evidence>
<keyword evidence="5" id="KW-0106">Calcium</keyword>
<keyword evidence="6" id="KW-0325">Glycoprotein</keyword>
<dbReference type="InterPro" id="IPR024607">
    <property type="entry name" value="Sulfatase_CS"/>
</dbReference>
<feature type="domain" description="Sulfatase N-terminal" evidence="8">
    <location>
        <begin position="24"/>
        <end position="337"/>
    </location>
</feature>
<organism evidence="9 10">
    <name type="scientific">Lingula anatina</name>
    <name type="common">Brachiopod</name>
    <name type="synonym">Lingula unguis</name>
    <dbReference type="NCBI Taxonomy" id="7574"/>
    <lineage>
        <taxon>Eukaryota</taxon>
        <taxon>Metazoa</taxon>
        <taxon>Spiralia</taxon>
        <taxon>Lophotrochozoa</taxon>
        <taxon>Brachiopoda</taxon>
        <taxon>Linguliformea</taxon>
        <taxon>Lingulata</taxon>
        <taxon>Lingulida</taxon>
        <taxon>Linguloidea</taxon>
        <taxon>Lingulidae</taxon>
        <taxon>Lingula</taxon>
    </lineage>
</organism>
<feature type="chain" id="PRO_5010240943" evidence="7">
    <location>
        <begin position="19"/>
        <end position="549"/>
    </location>
</feature>
<sequence length="549" mass="61073">MGMGKALCLFVCLGAVFSQPPTKPNIVVVMLDDVGYNDVGWNNPHIKTPNLDKMAREGVTLNNSYSQPVCSPSRAALLTGRYPHNVNMDGAATFGPTIPDGLDLKYWILPQKLKELGYTTHAIGKWHLGFCDWKYTPTERGFDTFFGFYLGANDYFTHRTTIGKDGFDGLDLRFNKTLVTDKDGVYDTNMWSDRAVEIIKNHDKNAPFFVYVAYNGIHGPLRAPQDAIAKYPKISNGNRRTVGAMMSVIDEGVANITKALTDSGIMDNTFFLFLSDNGGQYGSGNNYPLRGAKSTFFEGGMRTPAFVSGGLLKKKGYTHNGLFHIADWTPTILSLAGGDVTGENLDGIDMTKTVLEGANSSRDEIIHFLSQRNLPDSPPVRQQGVIRQGDWKLIEGHVGHDLDDWYQDPFDLEGQAGATRWRRGLGGKNKDKLNKTPKVPKVRTTRAPKPAKVTKVPGTTVDKVRPSGSREYVTYLFNIKDDPYERTDLSAQYPELVQRLQNRLRELHKTYPNLKKYQESELSNPDNWGGAWSPGWCTAENSVTEPVIG</sequence>
<dbReference type="AlphaFoldDB" id="A0A1S3IND7"/>
<evidence type="ECO:0000256" key="4">
    <source>
        <dbReference type="ARBA" id="ARBA00022801"/>
    </source>
</evidence>
<dbReference type="CDD" id="cd16029">
    <property type="entry name" value="4-S"/>
    <property type="match status" value="1"/>
</dbReference>
<evidence type="ECO:0000313" key="10">
    <source>
        <dbReference type="RefSeq" id="XP_013399717.1"/>
    </source>
</evidence>
<reference evidence="10" key="1">
    <citation type="submission" date="2025-08" db="UniProtKB">
        <authorList>
            <consortium name="RefSeq"/>
        </authorList>
    </citation>
    <scope>IDENTIFICATION</scope>
    <source>
        <tissue evidence="10">Gonads</tissue>
    </source>
</reference>
<dbReference type="GO" id="GO:0046872">
    <property type="term" value="F:metal ion binding"/>
    <property type="evidence" value="ECO:0007669"/>
    <property type="project" value="UniProtKB-KW"/>
</dbReference>
<dbReference type="PROSITE" id="PS00523">
    <property type="entry name" value="SULFATASE_1"/>
    <property type="match status" value="1"/>
</dbReference>
<proteinExistence type="inferred from homology"/>
<comment type="cofactor">
    <cofactor evidence="1">
        <name>Ca(2+)</name>
        <dbReference type="ChEBI" id="CHEBI:29108"/>
    </cofactor>
</comment>
<evidence type="ECO:0000256" key="2">
    <source>
        <dbReference type="ARBA" id="ARBA00008779"/>
    </source>
</evidence>
<evidence type="ECO:0000256" key="1">
    <source>
        <dbReference type="ARBA" id="ARBA00001913"/>
    </source>
</evidence>
<dbReference type="OrthoDB" id="103349at2759"/>
<dbReference type="STRING" id="7574.A0A1S3IND7"/>
<dbReference type="Proteomes" id="UP000085678">
    <property type="component" value="Unplaced"/>
</dbReference>
<accession>A0A1S3IND7</accession>
<comment type="similarity">
    <text evidence="2">Belongs to the sulfatase family.</text>
</comment>
<evidence type="ECO:0000256" key="7">
    <source>
        <dbReference type="SAM" id="SignalP"/>
    </source>
</evidence>
<dbReference type="Gene3D" id="3.30.1120.10">
    <property type="match status" value="1"/>
</dbReference>
<protein>
    <submittedName>
        <fullName evidence="10">Arylsulfatase J</fullName>
    </submittedName>
</protein>
<dbReference type="Pfam" id="PF00884">
    <property type="entry name" value="Sulfatase"/>
    <property type="match status" value="1"/>
</dbReference>
<dbReference type="GO" id="GO:0008484">
    <property type="term" value="F:sulfuric ester hydrolase activity"/>
    <property type="evidence" value="ECO:0007669"/>
    <property type="project" value="InterPro"/>
</dbReference>
<dbReference type="PANTHER" id="PTHR10342">
    <property type="entry name" value="ARYLSULFATASE"/>
    <property type="match status" value="1"/>
</dbReference>
<dbReference type="RefSeq" id="XP_013399717.1">
    <property type="nucleotide sequence ID" value="XM_013544263.2"/>
</dbReference>
<dbReference type="OMA" id="RTMCSSH"/>
<keyword evidence="4" id="KW-0378">Hydrolase</keyword>
<dbReference type="GeneID" id="106165903"/>
<dbReference type="KEGG" id="lak:106165903"/>
<evidence type="ECO:0000256" key="6">
    <source>
        <dbReference type="ARBA" id="ARBA00023180"/>
    </source>
</evidence>
<evidence type="ECO:0000256" key="5">
    <source>
        <dbReference type="ARBA" id="ARBA00022837"/>
    </source>
</evidence>
<dbReference type="InterPro" id="IPR017850">
    <property type="entry name" value="Alkaline_phosphatase_core_sf"/>
</dbReference>
<name>A0A1S3IND7_LINAN</name>
<keyword evidence="9" id="KW-1185">Reference proteome</keyword>
<gene>
    <name evidence="10" type="primary">LOC106165903</name>
</gene>
<dbReference type="InterPro" id="IPR000917">
    <property type="entry name" value="Sulfatase_N"/>
</dbReference>
<dbReference type="InParanoid" id="A0A1S3IND7"/>
<dbReference type="PANTHER" id="PTHR10342:SF273">
    <property type="entry name" value="RE14504P"/>
    <property type="match status" value="1"/>
</dbReference>